<dbReference type="Gene3D" id="3.30.1360.200">
    <property type="match status" value="1"/>
</dbReference>
<dbReference type="Pfam" id="PF22599">
    <property type="entry name" value="SecDF_P1_head"/>
    <property type="match status" value="1"/>
</dbReference>
<keyword evidence="7" id="KW-0811">Translocation</keyword>
<keyword evidence="5" id="KW-0653">Protein transport</keyword>
<dbReference type="PROSITE" id="PS50198">
    <property type="entry name" value="PPIC_PPIASE_2"/>
    <property type="match status" value="1"/>
</dbReference>
<organism evidence="12 13">
    <name type="scientific">Candidatus Uhrbacteria bacterium RIFCSPHIGHO2_02_FULL_53_13</name>
    <dbReference type="NCBI Taxonomy" id="1802389"/>
    <lineage>
        <taxon>Bacteria</taxon>
        <taxon>Candidatus Uhriibacteriota</taxon>
    </lineage>
</organism>
<evidence type="ECO:0000256" key="1">
    <source>
        <dbReference type="ARBA" id="ARBA00004651"/>
    </source>
</evidence>
<dbReference type="Gene3D" id="1.20.1640.10">
    <property type="entry name" value="Multidrug efflux transporter AcrB transmembrane domain"/>
    <property type="match status" value="1"/>
</dbReference>
<dbReference type="Pfam" id="PF13616">
    <property type="entry name" value="Rotamase_3"/>
    <property type="match status" value="1"/>
</dbReference>
<dbReference type="InterPro" id="IPR048631">
    <property type="entry name" value="SecD_1st"/>
</dbReference>
<feature type="transmembrane region" description="Helical" evidence="10">
    <location>
        <begin position="551"/>
        <end position="574"/>
    </location>
</feature>
<dbReference type="InterPro" id="IPR022813">
    <property type="entry name" value="SecD/SecF_arch_bac"/>
</dbReference>
<dbReference type="SUPFAM" id="SSF54534">
    <property type="entry name" value="FKBP-like"/>
    <property type="match status" value="2"/>
</dbReference>
<reference evidence="12 13" key="1">
    <citation type="journal article" date="2016" name="Nat. Commun.">
        <title>Thousands of microbial genomes shed light on interconnected biogeochemical processes in an aquifer system.</title>
        <authorList>
            <person name="Anantharaman K."/>
            <person name="Brown C.T."/>
            <person name="Hug L.A."/>
            <person name="Sharon I."/>
            <person name="Castelle C.J."/>
            <person name="Probst A.J."/>
            <person name="Thomas B.C."/>
            <person name="Singh A."/>
            <person name="Wilkins M.J."/>
            <person name="Karaoz U."/>
            <person name="Brodie E.L."/>
            <person name="Williams K.H."/>
            <person name="Hubbard S.S."/>
            <person name="Banfield J.F."/>
        </authorList>
    </citation>
    <scope>NUCLEOTIDE SEQUENCE [LARGE SCALE GENOMIC DNA]</scope>
</reference>
<evidence type="ECO:0000256" key="9">
    <source>
        <dbReference type="PROSITE-ProRule" id="PRU00278"/>
    </source>
</evidence>
<dbReference type="PANTHER" id="PTHR30081:SF1">
    <property type="entry name" value="PROTEIN TRANSLOCASE SUBUNIT SECD"/>
    <property type="match status" value="1"/>
</dbReference>
<dbReference type="AlphaFoldDB" id="A0A1F7TZT6"/>
<feature type="transmembrane region" description="Helical" evidence="10">
    <location>
        <begin position="628"/>
        <end position="651"/>
    </location>
</feature>
<dbReference type="GO" id="GO:0003755">
    <property type="term" value="F:peptidyl-prolyl cis-trans isomerase activity"/>
    <property type="evidence" value="ECO:0007669"/>
    <property type="project" value="UniProtKB-KW"/>
</dbReference>
<keyword evidence="2" id="KW-0813">Transport</keyword>
<evidence type="ECO:0000256" key="6">
    <source>
        <dbReference type="ARBA" id="ARBA00022989"/>
    </source>
</evidence>
<dbReference type="Gene3D" id="3.10.50.40">
    <property type="match status" value="2"/>
</dbReference>
<proteinExistence type="inferred from homology"/>
<dbReference type="InterPro" id="IPR055344">
    <property type="entry name" value="SecD_SecF_C_bact"/>
</dbReference>
<keyword evidence="9" id="KW-0697">Rotamase</keyword>
<dbReference type="HAMAP" id="MF_01463_B">
    <property type="entry name" value="SecD_B"/>
    <property type="match status" value="1"/>
</dbReference>
<dbReference type="EMBL" id="MGDX01000011">
    <property type="protein sequence ID" value="OGL71529.1"/>
    <property type="molecule type" value="Genomic_DNA"/>
</dbReference>
<dbReference type="GO" id="GO:0015450">
    <property type="term" value="F:protein-transporting ATPase activity"/>
    <property type="evidence" value="ECO:0007669"/>
    <property type="project" value="InterPro"/>
</dbReference>
<feature type="non-terminal residue" evidence="12">
    <location>
        <position position="1"/>
    </location>
</feature>
<protein>
    <submittedName>
        <fullName evidence="12">Protein-export membrane protein SecD</fullName>
    </submittedName>
</protein>
<evidence type="ECO:0000313" key="12">
    <source>
        <dbReference type="EMBL" id="OGL71529.1"/>
    </source>
</evidence>
<dbReference type="InterPro" id="IPR046357">
    <property type="entry name" value="PPIase_dom_sf"/>
</dbReference>
<dbReference type="InterPro" id="IPR048634">
    <property type="entry name" value="SecD_SecF_C"/>
</dbReference>
<evidence type="ECO:0000256" key="10">
    <source>
        <dbReference type="SAM" id="Phobius"/>
    </source>
</evidence>
<evidence type="ECO:0000256" key="8">
    <source>
        <dbReference type="ARBA" id="ARBA00023136"/>
    </source>
</evidence>
<dbReference type="STRING" id="1802389.A3C17_01640"/>
<dbReference type="GO" id="GO:0005886">
    <property type="term" value="C:plasma membrane"/>
    <property type="evidence" value="ECO:0007669"/>
    <property type="project" value="UniProtKB-SubCell"/>
</dbReference>
<keyword evidence="9" id="KW-0413">Isomerase</keyword>
<dbReference type="Pfam" id="PF21760">
    <property type="entry name" value="SecD_1st"/>
    <property type="match status" value="1"/>
</dbReference>
<dbReference type="InterPro" id="IPR054384">
    <property type="entry name" value="SecDF_P1_head"/>
</dbReference>
<gene>
    <name evidence="12" type="ORF">A3C17_01640</name>
</gene>
<evidence type="ECO:0000256" key="5">
    <source>
        <dbReference type="ARBA" id="ARBA00022927"/>
    </source>
</evidence>
<evidence type="ECO:0000256" key="7">
    <source>
        <dbReference type="ARBA" id="ARBA00023010"/>
    </source>
</evidence>
<keyword evidence="3" id="KW-1003">Cell membrane</keyword>
<name>A0A1F7TZT6_9BACT</name>
<evidence type="ECO:0000313" key="13">
    <source>
        <dbReference type="Proteomes" id="UP000177097"/>
    </source>
</evidence>
<dbReference type="NCBIfam" id="TIGR00916">
    <property type="entry name" value="2A0604s01"/>
    <property type="match status" value="1"/>
</dbReference>
<dbReference type="FunFam" id="1.20.1640.10:FF:000004">
    <property type="entry name" value="Protein translocase subunit SecD"/>
    <property type="match status" value="1"/>
</dbReference>
<keyword evidence="8 10" id="KW-0472">Membrane</keyword>
<comment type="caution">
    <text evidence="12">The sequence shown here is derived from an EMBL/GenBank/DDBJ whole genome shotgun (WGS) entry which is preliminary data.</text>
</comment>
<evidence type="ECO:0000256" key="2">
    <source>
        <dbReference type="ARBA" id="ARBA00022448"/>
    </source>
</evidence>
<feature type="domain" description="PpiC" evidence="11">
    <location>
        <begin position="253"/>
        <end position="357"/>
    </location>
</feature>
<evidence type="ECO:0000256" key="3">
    <source>
        <dbReference type="ARBA" id="ARBA00022475"/>
    </source>
</evidence>
<dbReference type="InterPro" id="IPR000297">
    <property type="entry name" value="PPIase_PpiC"/>
</dbReference>
<keyword evidence="4 10" id="KW-0812">Transmembrane</keyword>
<dbReference type="InterPro" id="IPR005791">
    <property type="entry name" value="SecD"/>
</dbReference>
<dbReference type="NCBIfam" id="TIGR01129">
    <property type="entry name" value="secD"/>
    <property type="match status" value="1"/>
</dbReference>
<feature type="transmembrane region" description="Helical" evidence="10">
    <location>
        <begin position="528"/>
        <end position="545"/>
    </location>
</feature>
<accession>A0A1F7TZT6</accession>
<dbReference type="PANTHER" id="PTHR30081">
    <property type="entry name" value="PROTEIN-EXPORT MEMBRANE PROTEIN SEC"/>
    <property type="match status" value="1"/>
</dbReference>
<dbReference type="GO" id="GO:0006886">
    <property type="term" value="P:intracellular protein transport"/>
    <property type="evidence" value="ECO:0007669"/>
    <property type="project" value="InterPro"/>
</dbReference>
<evidence type="ECO:0000259" key="11">
    <source>
        <dbReference type="PROSITE" id="PS50198"/>
    </source>
</evidence>
<dbReference type="SUPFAM" id="SSF82866">
    <property type="entry name" value="Multidrug efflux transporter AcrB transmembrane domain"/>
    <property type="match status" value="1"/>
</dbReference>
<comment type="subcellular location">
    <subcellularLocation>
        <location evidence="1">Cell membrane</location>
        <topology evidence="1">Multi-pass membrane protein</topology>
    </subcellularLocation>
</comment>
<sequence>KQQFSRHQRVNTSAPSKWPGRVLGVALVALVLFAAGYDFPGAWNASIGRVPGLQLHARDYTLGLDLLGGAHLVYEADLSQIEDDEKRKALEGVRDVIERRVNAFGVSEPIVQTTKTSGDHYRVIVELAGVRDVSEAIRQIGETPILEFKKPALSVVREDDESTNEVFNAEQKALALSVLDRARRTNAVFDELVAEYSEGPQRSQNGVSAWVDESDARTEALPGSGKKVGAILSTILEKPNSYSIVKFYDEREVSEWQFSDLTVCYAGANGCEGATRTVDEARKEAERLLSEATRENFAELANANTDEVGQRGTGGDRGWNRMTHLDANLAAALATHSVGDLFLTKTSSGYRVVYKRGERPYLQYQFQEIEFMKAGAVAATIDGFENTALSGAQLKRAGVEFDPNTGVPYVTLQFNKEGAQLFAEITESHVGQQIAIYLDGQIISAPVVQTAIYGGEAIITGQSDLEEARLLAQRLNAGALPVPIELISQQTVGPTLGAVSLDKSLQAAIIGLMLVGLFMIVYYRLPGVLSVVALVVYGVLVLAIFKSLPVTITLSGLAGFILSVGMAVDANVLIFERMKEELRAGRALDRAVDEGFKRAWSSIRDGNLTTLIACAILYWLSSSFIQGFALTLAIGVVMSMFSAIVVTRMMLKGVVRWKFLQKAWLYCVKELRA</sequence>
<keyword evidence="6 10" id="KW-1133">Transmembrane helix</keyword>
<dbReference type="Pfam" id="PF02355">
    <property type="entry name" value="SecD_SecF_C"/>
    <property type="match status" value="1"/>
</dbReference>
<evidence type="ECO:0000256" key="4">
    <source>
        <dbReference type="ARBA" id="ARBA00022692"/>
    </source>
</evidence>
<dbReference type="Gene3D" id="3.30.70.3400">
    <property type="match status" value="1"/>
</dbReference>
<dbReference type="Proteomes" id="UP000177097">
    <property type="component" value="Unassembled WGS sequence"/>
</dbReference>